<dbReference type="Pfam" id="PF01756">
    <property type="entry name" value="ACOX"/>
    <property type="match status" value="1"/>
</dbReference>
<dbReference type="PANTHER" id="PTHR10909">
    <property type="entry name" value="ELECTRON TRANSPORT OXIDOREDUCTASE"/>
    <property type="match status" value="1"/>
</dbReference>
<evidence type="ECO:0000256" key="4">
    <source>
        <dbReference type="ARBA" id="ARBA00022630"/>
    </source>
</evidence>
<feature type="domain" description="Acyl-CoA oxidase C-alpha1" evidence="8">
    <location>
        <begin position="10"/>
        <end position="78"/>
    </location>
</feature>
<evidence type="ECO:0000259" key="7">
    <source>
        <dbReference type="Pfam" id="PF01756"/>
    </source>
</evidence>
<evidence type="ECO:0000313" key="10">
    <source>
        <dbReference type="Proteomes" id="UP001235939"/>
    </source>
</evidence>
<comment type="pathway">
    <text evidence="2">Lipid metabolism; peroxisomal fatty acid beta-oxidation.</text>
</comment>
<comment type="similarity">
    <text evidence="3">Belongs to the acyl-CoA oxidase family.</text>
</comment>
<dbReference type="SUPFAM" id="SSF47203">
    <property type="entry name" value="Acyl-CoA dehydrogenase C-terminal domain-like"/>
    <property type="match status" value="2"/>
</dbReference>
<sequence>MAASEMRNRCHLHAISSGLKAYCADQGSRAVETCRRACGGHGFLLASGLPRLYATTVAACTYEGENTVLFLQTARYIIKILRKQQAIAEDSSFQYLLQPMPNCVPLSGSADLPTLIRLFRCAAYQQIHAAAQSLQKRIDEGVIPDLAWNSCQIGLIKAAQAHIQYYIAAKYADWVENSQVSDNLRTVLRRLCLNYLLYVVLDSSGPFLQAGLTKEELAQIQNQEGVLLEELRPDAVALVDAFDFHDLALNSALGSFDGRVYERLYNLALEAPLNKTQAKVIMVHESYFKYLHQYKSKL</sequence>
<dbReference type="InterPro" id="IPR036250">
    <property type="entry name" value="AcylCo_DH-like_C"/>
</dbReference>
<dbReference type="InterPro" id="IPR012258">
    <property type="entry name" value="Acyl-CoA_oxidase"/>
</dbReference>
<dbReference type="Pfam" id="PF22924">
    <property type="entry name" value="ACOX_C_alpha1"/>
    <property type="match status" value="1"/>
</dbReference>
<evidence type="ECO:0000256" key="6">
    <source>
        <dbReference type="ARBA" id="ARBA00023002"/>
    </source>
</evidence>
<evidence type="ECO:0000256" key="2">
    <source>
        <dbReference type="ARBA" id="ARBA00004846"/>
    </source>
</evidence>
<dbReference type="PANTHER" id="PTHR10909:SF250">
    <property type="entry name" value="PEROXISOMAL ACYL-COENZYME A OXIDASE 1"/>
    <property type="match status" value="1"/>
</dbReference>
<gene>
    <name evidence="9" type="ORF">LAZ67_23001616</name>
</gene>
<evidence type="ECO:0000256" key="1">
    <source>
        <dbReference type="ARBA" id="ARBA00001974"/>
    </source>
</evidence>
<accession>A0ABY6LQU4</accession>
<protein>
    <submittedName>
        <fullName evidence="9">ACOX2</fullName>
    </submittedName>
</protein>
<keyword evidence="6" id="KW-0560">Oxidoreductase</keyword>
<dbReference type="InterPro" id="IPR002655">
    <property type="entry name" value="Acyl-CoA_oxidase_C"/>
</dbReference>
<dbReference type="InterPro" id="IPR055060">
    <property type="entry name" value="ACOX_C_alpha1"/>
</dbReference>
<proteinExistence type="inferred from homology"/>
<name>A0ABY6LQU4_9ARAC</name>
<organism evidence="9 10">
    <name type="scientific">Cordylochernes scorpioides</name>
    <dbReference type="NCBI Taxonomy" id="51811"/>
    <lineage>
        <taxon>Eukaryota</taxon>
        <taxon>Metazoa</taxon>
        <taxon>Ecdysozoa</taxon>
        <taxon>Arthropoda</taxon>
        <taxon>Chelicerata</taxon>
        <taxon>Arachnida</taxon>
        <taxon>Pseudoscorpiones</taxon>
        <taxon>Cheliferoidea</taxon>
        <taxon>Chernetidae</taxon>
        <taxon>Cordylochernes</taxon>
    </lineage>
</organism>
<evidence type="ECO:0000256" key="3">
    <source>
        <dbReference type="ARBA" id="ARBA00006288"/>
    </source>
</evidence>
<dbReference type="EMBL" id="CP092885">
    <property type="protein sequence ID" value="UYV83606.1"/>
    <property type="molecule type" value="Genomic_DNA"/>
</dbReference>
<feature type="domain" description="Acyl-CoA oxidase C-terminal" evidence="7">
    <location>
        <begin position="112"/>
        <end position="293"/>
    </location>
</feature>
<reference evidence="9 10" key="1">
    <citation type="submission" date="2022-03" db="EMBL/GenBank/DDBJ databases">
        <title>A chromosomal length assembly of Cordylochernes scorpioides.</title>
        <authorList>
            <person name="Zeh D."/>
            <person name="Zeh J."/>
        </authorList>
    </citation>
    <scope>NUCLEOTIDE SEQUENCE [LARGE SCALE GENOMIC DNA]</scope>
    <source>
        <strain evidence="9">IN4F17</strain>
        <tissue evidence="9">Whole Body</tissue>
    </source>
</reference>
<evidence type="ECO:0000256" key="5">
    <source>
        <dbReference type="ARBA" id="ARBA00022827"/>
    </source>
</evidence>
<evidence type="ECO:0000259" key="8">
    <source>
        <dbReference type="Pfam" id="PF22924"/>
    </source>
</evidence>
<dbReference type="Gene3D" id="1.20.140.10">
    <property type="entry name" value="Butyryl-CoA Dehydrogenase, subunit A, domain 3"/>
    <property type="match status" value="2"/>
</dbReference>
<keyword evidence="10" id="KW-1185">Reference proteome</keyword>
<keyword evidence="5" id="KW-0274">FAD</keyword>
<evidence type="ECO:0000313" key="9">
    <source>
        <dbReference type="EMBL" id="UYV83606.1"/>
    </source>
</evidence>
<comment type="cofactor">
    <cofactor evidence="1">
        <name>FAD</name>
        <dbReference type="ChEBI" id="CHEBI:57692"/>
    </cofactor>
</comment>
<dbReference type="Proteomes" id="UP001235939">
    <property type="component" value="Chromosome 23"/>
</dbReference>
<keyword evidence="4" id="KW-0285">Flavoprotein</keyword>